<dbReference type="PANTHER" id="PTHR48081:SF8">
    <property type="entry name" value="ALPHA_BETA HYDROLASE FOLD-3 DOMAIN-CONTAINING PROTEIN-RELATED"/>
    <property type="match status" value="1"/>
</dbReference>
<proteinExistence type="predicted"/>
<dbReference type="Proteomes" id="UP000033393">
    <property type="component" value="Unassembled WGS sequence"/>
</dbReference>
<dbReference type="SUPFAM" id="SSF53474">
    <property type="entry name" value="alpha/beta-Hydrolases"/>
    <property type="match status" value="1"/>
</dbReference>
<dbReference type="InterPro" id="IPR013094">
    <property type="entry name" value="AB_hydrolase_3"/>
</dbReference>
<evidence type="ECO:0000256" key="1">
    <source>
        <dbReference type="ARBA" id="ARBA00022801"/>
    </source>
</evidence>
<sequence length="319" mass="34873">MTRTPPPFDRELAEPIREIRARMPMPLTDELIADRRARTKAGELTDDEIRRGGAFELVERTAGEVPLLICTPTRSPGPHPVVYNTHGGGMVAGSPRTAELAEELERAEELQLAVVAVDYRLAPEHPHPGPVEDCYAGLVWTVEHAQELNLDPGRVLVSGNSAGGCLSAALALLARDRGGPRLIGQMLQCPMLDDRCEAPSQTQMADVGLWDGRSNRAGWTALLGDRIATAEVTQYAAPARARDLTGLPPAYIDVGSVEALRDEAVTYATRIWLRGGEAELHVWSGAFHSFDQWVPEAVVSRTARRARADWVRRVLEASR</sequence>
<evidence type="ECO:0000259" key="2">
    <source>
        <dbReference type="Pfam" id="PF07859"/>
    </source>
</evidence>
<reference evidence="3 4" key="1">
    <citation type="submission" date="2015-02" db="EMBL/GenBank/DDBJ databases">
        <authorList>
            <person name="Ju K.-S."/>
            <person name="Doroghazi J.R."/>
            <person name="Metcalf W."/>
        </authorList>
    </citation>
    <scope>NUCLEOTIDE SEQUENCE [LARGE SCALE GENOMIC DNA]</scope>
    <source>
        <strain evidence="3 4">NRRL B-16140</strain>
    </source>
</reference>
<evidence type="ECO:0000313" key="4">
    <source>
        <dbReference type="Proteomes" id="UP000033393"/>
    </source>
</evidence>
<evidence type="ECO:0000313" key="3">
    <source>
        <dbReference type="EMBL" id="KJK43665.1"/>
    </source>
</evidence>
<protein>
    <submittedName>
        <fullName evidence="3">Esterase</fullName>
    </submittedName>
</protein>
<dbReference type="Gene3D" id="3.40.50.1820">
    <property type="entry name" value="alpha/beta hydrolase"/>
    <property type="match status" value="1"/>
</dbReference>
<dbReference type="InterPro" id="IPR029058">
    <property type="entry name" value="AB_hydrolase_fold"/>
</dbReference>
<gene>
    <name evidence="3" type="ORF">UK23_32350</name>
</gene>
<comment type="caution">
    <text evidence="3">The sequence shown here is derived from an EMBL/GenBank/DDBJ whole genome shotgun (WGS) entry which is preliminary data.</text>
</comment>
<accession>A0A0F0GK10</accession>
<dbReference type="AlphaFoldDB" id="A0A0F0GK10"/>
<dbReference type="InterPro" id="IPR050300">
    <property type="entry name" value="GDXG_lipolytic_enzyme"/>
</dbReference>
<keyword evidence="4" id="KW-1185">Reference proteome</keyword>
<dbReference type="EMBL" id="JYJG01000279">
    <property type="protein sequence ID" value="KJK43665.1"/>
    <property type="molecule type" value="Genomic_DNA"/>
</dbReference>
<dbReference type="PATRIC" id="fig|68170.10.peg.8332"/>
<keyword evidence="1" id="KW-0378">Hydrolase</keyword>
<dbReference type="Pfam" id="PF07859">
    <property type="entry name" value="Abhydrolase_3"/>
    <property type="match status" value="1"/>
</dbReference>
<feature type="domain" description="Alpha/beta hydrolase fold-3" evidence="2">
    <location>
        <begin position="84"/>
        <end position="290"/>
    </location>
</feature>
<dbReference type="GO" id="GO:0016787">
    <property type="term" value="F:hydrolase activity"/>
    <property type="evidence" value="ECO:0007669"/>
    <property type="project" value="UniProtKB-KW"/>
</dbReference>
<organism evidence="3 4">
    <name type="scientific">Lentzea aerocolonigenes</name>
    <name type="common">Lechevalieria aerocolonigenes</name>
    <name type="synonym">Saccharothrix aerocolonigenes</name>
    <dbReference type="NCBI Taxonomy" id="68170"/>
    <lineage>
        <taxon>Bacteria</taxon>
        <taxon>Bacillati</taxon>
        <taxon>Actinomycetota</taxon>
        <taxon>Actinomycetes</taxon>
        <taxon>Pseudonocardiales</taxon>
        <taxon>Pseudonocardiaceae</taxon>
        <taxon>Lentzea</taxon>
    </lineage>
</organism>
<dbReference type="PANTHER" id="PTHR48081">
    <property type="entry name" value="AB HYDROLASE SUPERFAMILY PROTEIN C4A8.06C"/>
    <property type="match status" value="1"/>
</dbReference>
<name>A0A0F0GK10_LENAE</name>
<dbReference type="RefSeq" id="WP_045315501.1">
    <property type="nucleotide sequence ID" value="NZ_JYJG01000279.1"/>
</dbReference>